<dbReference type="OrthoDB" id="5189541at2"/>
<dbReference type="InterPro" id="IPR023869">
    <property type="entry name" value="tRNA_Adeno_NH3ase_assoc_put"/>
</dbReference>
<evidence type="ECO:0000313" key="2">
    <source>
        <dbReference type="EMBL" id="ERK54598.1"/>
    </source>
</evidence>
<dbReference type="EMBL" id="ACVN02000210">
    <property type="protein sequence ID" value="ERK54598.1"/>
    <property type="molecule type" value="Genomic_DNA"/>
</dbReference>
<dbReference type="Proteomes" id="UP000017052">
    <property type="component" value="Unassembled WGS sequence"/>
</dbReference>
<name>U2RM22_9ACTN</name>
<comment type="caution">
    <text evidence="2">The sequence shown here is derived from an EMBL/GenBank/DDBJ whole genome shotgun (WGS) entry which is preliminary data.</text>
</comment>
<protein>
    <submittedName>
        <fullName evidence="2">tRNA adenosine deaminase-associated protein</fullName>
    </submittedName>
</protein>
<gene>
    <name evidence="2" type="ORF">HMPREF0682_2445</name>
</gene>
<evidence type="ECO:0000313" key="3">
    <source>
        <dbReference type="Proteomes" id="UP000017052"/>
    </source>
</evidence>
<keyword evidence="3" id="KW-1185">Reference proteome</keyword>
<feature type="region of interest" description="Disordered" evidence="1">
    <location>
        <begin position="1"/>
        <end position="69"/>
    </location>
</feature>
<proteinExistence type="predicted"/>
<dbReference type="AlphaFoldDB" id="U2RM22"/>
<dbReference type="RefSeq" id="WP_021797890.1">
    <property type="nucleotide sequence ID" value="NZ_ACVN02000210.1"/>
</dbReference>
<organism evidence="2 3">
    <name type="scientific">Propionibacterium acidifaciens F0233</name>
    <dbReference type="NCBI Taxonomy" id="553198"/>
    <lineage>
        <taxon>Bacteria</taxon>
        <taxon>Bacillati</taxon>
        <taxon>Actinomycetota</taxon>
        <taxon>Actinomycetes</taxon>
        <taxon>Propionibacteriales</taxon>
        <taxon>Propionibacteriaceae</taxon>
        <taxon>Propionibacterium</taxon>
    </lineage>
</organism>
<accession>U2RM22</accession>
<dbReference type="GeneID" id="95360043"/>
<evidence type="ECO:0000256" key="1">
    <source>
        <dbReference type="SAM" id="MobiDB-lite"/>
    </source>
</evidence>
<reference evidence="2" key="1">
    <citation type="submission" date="2013-08" db="EMBL/GenBank/DDBJ databases">
        <authorList>
            <person name="Durkin A.S."/>
            <person name="Haft D.R."/>
            <person name="McCorrison J."/>
            <person name="Torralba M."/>
            <person name="Gillis M."/>
            <person name="Haft D.H."/>
            <person name="Methe B."/>
            <person name="Sutton G."/>
            <person name="Nelson K.E."/>
        </authorList>
    </citation>
    <scope>NUCLEOTIDE SEQUENCE [LARGE SCALE GENOMIC DNA]</scope>
    <source>
        <strain evidence="2">F0233</strain>
    </source>
</reference>
<feature type="compositionally biased region" description="Acidic residues" evidence="1">
    <location>
        <begin position="34"/>
        <end position="69"/>
    </location>
</feature>
<feature type="compositionally biased region" description="Acidic residues" evidence="1">
    <location>
        <begin position="9"/>
        <end position="25"/>
    </location>
</feature>
<dbReference type="NCBIfam" id="TIGR03941">
    <property type="entry name" value="tRNA_deam_assoc"/>
    <property type="match status" value="1"/>
</dbReference>
<sequence length="227" mass="25169">MAEDMTRDFDDDEDAEELDSLDDRDDADRGVISDDYDDLDDDEDEDGLDDDDADDDDDDDDDEDDYEDATADEIDFVAALYREDGAPVVMPLSDACANDLDELIAQLRRMPGDTGAVGVASVNGEFFVVGRCRGRQVQVLLSDSLSSNDWPLARDVVDYLGLDVPDADDDDEDSEPVGDLDILADQGVSEFDMENILDDLDEDSGELAHRVIEKIKFAPQFDRVIHL</sequence>